<keyword evidence="3" id="KW-1185">Reference proteome</keyword>
<feature type="chain" id="PRO_5012026449" evidence="1">
    <location>
        <begin position="51"/>
        <end position="121"/>
    </location>
</feature>
<comment type="caution">
    <text evidence="2">The sequence shown here is derived from an EMBL/GenBank/DDBJ whole genome shotgun (WGS) entry which is preliminary data.</text>
</comment>
<feature type="signal peptide" evidence="1">
    <location>
        <begin position="1"/>
        <end position="50"/>
    </location>
</feature>
<accession>A0A1N7RQK9</accession>
<dbReference type="EMBL" id="CYGY02000011">
    <property type="protein sequence ID" value="SIT37388.1"/>
    <property type="molecule type" value="Genomic_DNA"/>
</dbReference>
<protein>
    <submittedName>
        <fullName evidence="2">Uncharacterized protein</fullName>
    </submittedName>
</protein>
<sequence length="121" mass="13792">MRTTAFIECHHSPPWHSLRERPQRSNKLKRLTLICTAGLIAASTSTAAFAHVDVGVTFGIPAPVYVEQPPVVYEAPPPAVYAPAPVYYGYGGYGYRDERWWHDHGRHRGWHHHHDHDDDDD</sequence>
<proteinExistence type="predicted"/>
<organism evidence="2 3">
    <name type="scientific">Paraburkholderia piptadeniae</name>
    <dbReference type="NCBI Taxonomy" id="1701573"/>
    <lineage>
        <taxon>Bacteria</taxon>
        <taxon>Pseudomonadati</taxon>
        <taxon>Pseudomonadota</taxon>
        <taxon>Betaproteobacteria</taxon>
        <taxon>Burkholderiales</taxon>
        <taxon>Burkholderiaceae</taxon>
        <taxon>Paraburkholderia</taxon>
    </lineage>
</organism>
<reference evidence="2" key="1">
    <citation type="submission" date="2016-12" db="EMBL/GenBank/DDBJ databases">
        <authorList>
            <person name="Moulin L."/>
        </authorList>
    </citation>
    <scope>NUCLEOTIDE SEQUENCE [LARGE SCALE GENOMIC DNA]</scope>
    <source>
        <strain evidence="2">STM 7183</strain>
    </source>
</reference>
<name>A0A1N7RQK9_9BURK</name>
<dbReference type="Proteomes" id="UP000195569">
    <property type="component" value="Unassembled WGS sequence"/>
</dbReference>
<evidence type="ECO:0000256" key="1">
    <source>
        <dbReference type="SAM" id="SignalP"/>
    </source>
</evidence>
<evidence type="ECO:0000313" key="2">
    <source>
        <dbReference type="EMBL" id="SIT37388.1"/>
    </source>
</evidence>
<evidence type="ECO:0000313" key="3">
    <source>
        <dbReference type="Proteomes" id="UP000195569"/>
    </source>
</evidence>
<keyword evidence="1" id="KW-0732">Signal</keyword>
<gene>
    <name evidence="2" type="ORF">BN2476_110273</name>
</gene>
<dbReference type="AlphaFoldDB" id="A0A1N7RQK9"/>